<dbReference type="InterPro" id="IPR001173">
    <property type="entry name" value="Glyco_trans_2-like"/>
</dbReference>
<dbReference type="EMBL" id="FOGV01000003">
    <property type="protein sequence ID" value="SER59888.1"/>
    <property type="molecule type" value="Genomic_DNA"/>
</dbReference>
<feature type="domain" description="Glycosyltransferase 2-like" evidence="2">
    <location>
        <begin position="7"/>
        <end position="171"/>
    </location>
</feature>
<protein>
    <submittedName>
        <fullName evidence="3">Glycosyl transferase family 2</fullName>
    </submittedName>
</protein>
<evidence type="ECO:0000313" key="4">
    <source>
        <dbReference type="Proteomes" id="UP000199318"/>
    </source>
</evidence>
<dbReference type="Pfam" id="PF00535">
    <property type="entry name" value="Glycos_transf_2"/>
    <property type="match status" value="1"/>
</dbReference>
<dbReference type="Proteomes" id="UP000199318">
    <property type="component" value="Unassembled WGS sequence"/>
</dbReference>
<dbReference type="RefSeq" id="WP_093071888.1">
    <property type="nucleotide sequence ID" value="NZ_FOGV01000003.1"/>
</dbReference>
<evidence type="ECO:0000259" key="2">
    <source>
        <dbReference type="Pfam" id="PF00535"/>
    </source>
</evidence>
<dbReference type="STRING" id="1464123.SAMN05444126_10312"/>
<comment type="similarity">
    <text evidence="1">Belongs to the glycosyltransferase 2 family.</text>
</comment>
<sequence length="285" mass="33492">MNTPDFSIVIPHYNSSDRLMQLINTIPKYNGIEVLVIDDASDSKHIKKLNEVEREEGVKVYYNLENNGAGYCRNIGLNHSEGEWVIFADSDDYFLNDFVHNIYYYKDSDADIIFFPPEAEEQKIKKNQRDKKYKALVKRFLENPKERENELNLRVHFYVPWSKMIRKRLIDNYNIKFDHTFVSNDVMFSTVSNLCAHNIYAHDTPIYCVTKSNESLTSTVNKSKMDERTEVFVRRHGYIKEMLPEKEFKNLNINGKGQLYLASRVGVLQLVKTFVIIIRNNIKLI</sequence>
<dbReference type="InterPro" id="IPR029044">
    <property type="entry name" value="Nucleotide-diphossugar_trans"/>
</dbReference>
<reference evidence="4" key="1">
    <citation type="submission" date="2016-10" db="EMBL/GenBank/DDBJ databases">
        <authorList>
            <person name="de Groot N.N."/>
        </authorList>
    </citation>
    <scope>NUCLEOTIDE SEQUENCE [LARGE SCALE GENOMIC DNA]</scope>
    <source>
        <strain evidence="4">10nlg</strain>
    </source>
</reference>
<dbReference type="AlphaFoldDB" id="A0A1H9QHH4"/>
<dbReference type="Gene3D" id="3.90.550.10">
    <property type="entry name" value="Spore Coat Polysaccharide Biosynthesis Protein SpsA, Chain A"/>
    <property type="match status" value="1"/>
</dbReference>
<dbReference type="SUPFAM" id="SSF53448">
    <property type="entry name" value="Nucleotide-diphospho-sugar transferases"/>
    <property type="match status" value="1"/>
</dbReference>
<proteinExistence type="inferred from homology"/>
<dbReference type="OrthoDB" id="396512at2"/>
<accession>A0A1H9QHH4</accession>
<name>A0A1H9QHH4_9BACI</name>
<evidence type="ECO:0000256" key="1">
    <source>
        <dbReference type="ARBA" id="ARBA00006739"/>
    </source>
</evidence>
<dbReference type="GO" id="GO:0016758">
    <property type="term" value="F:hexosyltransferase activity"/>
    <property type="evidence" value="ECO:0007669"/>
    <property type="project" value="UniProtKB-ARBA"/>
</dbReference>
<dbReference type="CDD" id="cd00761">
    <property type="entry name" value="Glyco_tranf_GTA_type"/>
    <property type="match status" value="1"/>
</dbReference>
<comment type="caution">
    <text evidence="3">The sequence shown here is derived from an EMBL/GenBank/DDBJ whole genome shotgun (WGS) entry which is preliminary data.</text>
</comment>
<keyword evidence="4" id="KW-1185">Reference proteome</keyword>
<keyword evidence="3" id="KW-0808">Transferase</keyword>
<organism evidence="3 4">
    <name type="scientific">Salisediminibacterium halotolerans</name>
    <dbReference type="NCBI Taxonomy" id="517425"/>
    <lineage>
        <taxon>Bacteria</taxon>
        <taxon>Bacillati</taxon>
        <taxon>Bacillota</taxon>
        <taxon>Bacilli</taxon>
        <taxon>Bacillales</taxon>
        <taxon>Bacillaceae</taxon>
        <taxon>Salisediminibacterium</taxon>
    </lineage>
</organism>
<dbReference type="PANTHER" id="PTHR22916:SF3">
    <property type="entry name" value="UDP-GLCNAC:BETAGAL BETA-1,3-N-ACETYLGLUCOSAMINYLTRANSFERASE-LIKE PROTEIN 1"/>
    <property type="match status" value="1"/>
</dbReference>
<gene>
    <name evidence="3" type="ORF">SAMN05444126_10312</name>
</gene>
<evidence type="ECO:0000313" key="3">
    <source>
        <dbReference type="EMBL" id="SER59888.1"/>
    </source>
</evidence>
<dbReference type="PANTHER" id="PTHR22916">
    <property type="entry name" value="GLYCOSYLTRANSFERASE"/>
    <property type="match status" value="1"/>
</dbReference>